<comment type="similarity">
    <text evidence="1">Belongs to the AAR2 family.</text>
</comment>
<evidence type="ECO:0000313" key="4">
    <source>
        <dbReference type="EMBL" id="CBK21838.2"/>
    </source>
</evidence>
<accession>D8M199</accession>
<dbReference type="Pfam" id="PF05282">
    <property type="entry name" value="AAR2"/>
    <property type="match status" value="1"/>
</dbReference>
<evidence type="ECO:0000259" key="3">
    <source>
        <dbReference type="Pfam" id="PF20981"/>
    </source>
</evidence>
<dbReference type="GeneID" id="24919160"/>
<evidence type="ECO:0000256" key="1">
    <source>
        <dbReference type="ARBA" id="ARBA00006281"/>
    </source>
</evidence>
<dbReference type="EMBL" id="FN668645">
    <property type="protein sequence ID" value="CBK21838.2"/>
    <property type="molecule type" value="Genomic_DNA"/>
</dbReference>
<dbReference type="InParanoid" id="D8M199"/>
<dbReference type="RefSeq" id="XP_012895886.1">
    <property type="nucleotide sequence ID" value="XM_013040432.1"/>
</dbReference>
<dbReference type="PANTHER" id="PTHR12689:SF4">
    <property type="entry name" value="PROTEIN AAR2 HOMOLOG"/>
    <property type="match status" value="1"/>
</dbReference>
<protein>
    <recommendedName>
        <fullName evidence="6">AAR2 splicing factor homolog</fullName>
    </recommendedName>
</protein>
<feature type="domain" description="AAR2 N-terminal" evidence="3">
    <location>
        <begin position="3"/>
        <end position="125"/>
    </location>
</feature>
<evidence type="ECO:0008006" key="6">
    <source>
        <dbReference type="Google" id="ProtNLM"/>
    </source>
</evidence>
<proteinExistence type="inferred from homology"/>
<dbReference type="Gene3D" id="1.25.40.550">
    <property type="entry name" value="Aar2, C-terminal domain-like"/>
    <property type="match status" value="1"/>
</dbReference>
<sequence length="301" mass="35387">MQTGAEIGLDYNSWLVGEQFMGFKMINPGFHCLFYSSVSKENEFSSRTIIPLFLHSKEVCVLEWDPKEEQLFEVEKVDYNKAQQYKNGASQFQFDKQTAYYPFETMGKWMSMTSYITQDIFKRLTDPTAERFILDDESDHPYNYTQTVNISALIDPKRFSTQHRTPQQISQLYLDSSDELSQLAEKWRSCTKSPYFAILGEFEFSFIMFHIGQDFESLLQWKNILFLFTHAFSCLTESKDISITSFLENIMKATYFQLSELEEDFFSLNDGTEGNRGKRINSKNFVIKCLEVCFYRFCSHM</sequence>
<dbReference type="PANTHER" id="PTHR12689">
    <property type="entry name" value="A1 CISTRON SPLICING FACTOR AAR2-RELATED"/>
    <property type="match status" value="1"/>
</dbReference>
<organism evidence="4">
    <name type="scientific">Blastocystis hominis</name>
    <dbReference type="NCBI Taxonomy" id="12968"/>
    <lineage>
        <taxon>Eukaryota</taxon>
        <taxon>Sar</taxon>
        <taxon>Stramenopiles</taxon>
        <taxon>Bigyra</taxon>
        <taxon>Opalozoa</taxon>
        <taxon>Opalinata</taxon>
        <taxon>Blastocystidae</taxon>
        <taxon>Blastocystis</taxon>
    </lineage>
</organism>
<dbReference type="Proteomes" id="UP000008312">
    <property type="component" value="Unassembled WGS sequence"/>
</dbReference>
<feature type="domain" description="AAR2 C-terminal" evidence="2">
    <location>
        <begin position="155"/>
        <end position="294"/>
    </location>
</feature>
<evidence type="ECO:0000259" key="2">
    <source>
        <dbReference type="Pfam" id="PF05282"/>
    </source>
</evidence>
<dbReference type="InterPro" id="IPR033648">
    <property type="entry name" value="AAR2_C"/>
</dbReference>
<gene>
    <name evidence="4" type="ORF">GSBLH_T00001942001</name>
</gene>
<dbReference type="CDD" id="cd13778">
    <property type="entry name" value="Aar2_C"/>
    <property type="match status" value="1"/>
</dbReference>
<reference evidence="4" key="1">
    <citation type="submission" date="2010-02" db="EMBL/GenBank/DDBJ databases">
        <title>Sequencing and annotation of the Blastocystis hominis genome.</title>
        <authorList>
            <person name="Wincker P."/>
        </authorList>
    </citation>
    <scope>NUCLEOTIDE SEQUENCE</scope>
    <source>
        <strain evidence="4">Singapore isolate B</strain>
    </source>
</reference>
<evidence type="ECO:0000313" key="5">
    <source>
        <dbReference type="Proteomes" id="UP000008312"/>
    </source>
</evidence>
<name>D8M199_BLAHO</name>
<dbReference type="OrthoDB" id="201752at2759"/>
<dbReference type="GO" id="GO:0000244">
    <property type="term" value="P:spliceosomal tri-snRNP complex assembly"/>
    <property type="evidence" value="ECO:0007669"/>
    <property type="project" value="TreeGrafter"/>
</dbReference>
<dbReference type="InterPro" id="IPR038514">
    <property type="entry name" value="AAR2_C_sf"/>
</dbReference>
<dbReference type="AlphaFoldDB" id="D8M199"/>
<keyword evidence="5" id="KW-1185">Reference proteome</keyword>
<dbReference type="InterPro" id="IPR007946">
    <property type="entry name" value="AAR2"/>
</dbReference>
<dbReference type="Pfam" id="PF20981">
    <property type="entry name" value="AAR2_1st"/>
    <property type="match status" value="1"/>
</dbReference>
<dbReference type="InterPro" id="IPR033647">
    <property type="entry name" value="Aar2_N"/>
</dbReference>
<dbReference type="CDD" id="cd13777">
    <property type="entry name" value="Aar2_N"/>
    <property type="match status" value="1"/>
</dbReference>
<dbReference type="InterPro" id="IPR038516">
    <property type="entry name" value="AAR2_N_sf"/>
</dbReference>
<dbReference type="Gene3D" id="2.60.34.20">
    <property type="match status" value="1"/>
</dbReference>